<dbReference type="RefSeq" id="WP_267647901.1">
    <property type="nucleotide sequence ID" value="NZ_JANHGR010000002.1"/>
</dbReference>
<feature type="domain" description="ATP-grasp" evidence="2">
    <location>
        <begin position="126"/>
        <end position="317"/>
    </location>
</feature>
<dbReference type="SUPFAM" id="SSF56059">
    <property type="entry name" value="Glutathione synthetase ATP-binding domain-like"/>
    <property type="match status" value="1"/>
</dbReference>
<dbReference type="GO" id="GO:0016874">
    <property type="term" value="F:ligase activity"/>
    <property type="evidence" value="ECO:0007669"/>
    <property type="project" value="UniProtKB-KW"/>
</dbReference>
<dbReference type="Proteomes" id="UP001597139">
    <property type="component" value="Unassembled WGS sequence"/>
</dbReference>
<comment type="caution">
    <text evidence="3">The sequence shown here is derived from an EMBL/GenBank/DDBJ whole genome shotgun (WGS) entry which is preliminary data.</text>
</comment>
<dbReference type="GO" id="GO:0005524">
    <property type="term" value="F:ATP binding"/>
    <property type="evidence" value="ECO:0007669"/>
    <property type="project" value="UniProtKB-UniRule"/>
</dbReference>
<protein>
    <submittedName>
        <fullName evidence="3">Carboxylate--amine ligase</fullName>
    </submittedName>
</protein>
<organism evidence="3 4">
    <name type="scientific">Halolamina litorea</name>
    <dbReference type="NCBI Taxonomy" id="1515593"/>
    <lineage>
        <taxon>Archaea</taxon>
        <taxon>Methanobacteriati</taxon>
        <taxon>Methanobacteriota</taxon>
        <taxon>Stenosarchaea group</taxon>
        <taxon>Halobacteria</taxon>
        <taxon>Halobacteriales</taxon>
        <taxon>Haloferacaceae</taxon>
    </lineage>
</organism>
<keyword evidence="3" id="KW-0436">Ligase</keyword>
<keyword evidence="1" id="KW-0547">Nucleotide-binding</keyword>
<evidence type="ECO:0000259" key="2">
    <source>
        <dbReference type="PROSITE" id="PS50975"/>
    </source>
</evidence>
<dbReference type="Gene3D" id="3.30.470.20">
    <property type="entry name" value="ATP-grasp fold, B domain"/>
    <property type="match status" value="1"/>
</dbReference>
<evidence type="ECO:0000313" key="4">
    <source>
        <dbReference type="Proteomes" id="UP001597139"/>
    </source>
</evidence>
<dbReference type="AlphaFoldDB" id="A0ABD6BUA9"/>
<dbReference type="InterPro" id="IPR011761">
    <property type="entry name" value="ATP-grasp"/>
</dbReference>
<name>A0ABD6BUA9_9EURY</name>
<reference evidence="3 4" key="1">
    <citation type="journal article" date="2019" name="Int. J. Syst. Evol. Microbiol.">
        <title>The Global Catalogue of Microorganisms (GCM) 10K type strain sequencing project: providing services to taxonomists for standard genome sequencing and annotation.</title>
        <authorList>
            <consortium name="The Broad Institute Genomics Platform"/>
            <consortium name="The Broad Institute Genome Sequencing Center for Infectious Disease"/>
            <person name="Wu L."/>
            <person name="Ma J."/>
        </authorList>
    </citation>
    <scope>NUCLEOTIDE SEQUENCE [LARGE SCALE GENOMIC DNA]</scope>
    <source>
        <strain evidence="3 4">CGMCC 1.12859</strain>
    </source>
</reference>
<evidence type="ECO:0000256" key="1">
    <source>
        <dbReference type="PROSITE-ProRule" id="PRU00409"/>
    </source>
</evidence>
<proteinExistence type="predicted"/>
<sequence>MTDTHSTNERALIPTGHDAASYTCVRSLARRGIGSIIASEKDGVPAASSRYCDESVSVPDPREGLLAYRDELLELAARPDVRTVIPVRPEDSYLLSRYREAFAEHVSLVVPTMEQLLAATDRLQLAAAADAAGVPVPETRLLADVGDWSEDLLIKSRYNFLTDDSLEHLTPDDMDVVKEIHHVVHEDPPDPEAVRRSMGHDPIVQEFIHTDDEFMFTGLYDHGEPLATFQHRQIRGNSYTGGGGVYRRSIYEPELERVGRALLAELDWHGLACIEYMRDAATGEYVLTEINPRMWQSLPSTVRAGADYPYYYWLAATGRADEIDCTYELGVGTHMLHGELGYLLSVLTEESPYVERPSVPGTVWEIGRSIVREPRFDYLALDDPGPFLAGLRTVLPGSVADRLPVHRLADVVSRRPRRS</sequence>
<keyword evidence="1" id="KW-0067">ATP-binding</keyword>
<evidence type="ECO:0000313" key="3">
    <source>
        <dbReference type="EMBL" id="MFD1568119.1"/>
    </source>
</evidence>
<accession>A0ABD6BUA9</accession>
<dbReference type="Gene3D" id="3.40.50.20">
    <property type="match status" value="1"/>
</dbReference>
<keyword evidence="4" id="KW-1185">Reference proteome</keyword>
<dbReference type="EMBL" id="JBHUCZ010000010">
    <property type="protein sequence ID" value="MFD1568119.1"/>
    <property type="molecule type" value="Genomic_DNA"/>
</dbReference>
<gene>
    <name evidence="3" type="ORF">ACFSAU_11495</name>
</gene>
<dbReference type="PROSITE" id="PS50975">
    <property type="entry name" value="ATP_GRASP"/>
    <property type="match status" value="1"/>
</dbReference>